<name>A0A1X6N3V8_9APHY</name>
<dbReference type="GeneID" id="36323774"/>
<feature type="region of interest" description="Disordered" evidence="4">
    <location>
        <begin position="206"/>
        <end position="755"/>
    </location>
</feature>
<organism evidence="5 6">
    <name type="scientific">Postia placenta MAD-698-R-SB12</name>
    <dbReference type="NCBI Taxonomy" id="670580"/>
    <lineage>
        <taxon>Eukaryota</taxon>
        <taxon>Fungi</taxon>
        <taxon>Dikarya</taxon>
        <taxon>Basidiomycota</taxon>
        <taxon>Agaricomycotina</taxon>
        <taxon>Agaricomycetes</taxon>
        <taxon>Polyporales</taxon>
        <taxon>Adustoporiaceae</taxon>
        <taxon>Rhodonia</taxon>
    </lineage>
</organism>
<feature type="compositionally biased region" description="Basic residues" evidence="4">
    <location>
        <begin position="318"/>
        <end position="327"/>
    </location>
</feature>
<evidence type="ECO:0000313" key="5">
    <source>
        <dbReference type="EMBL" id="OSX63298.1"/>
    </source>
</evidence>
<dbReference type="STRING" id="670580.A0A1X6N3V8"/>
<evidence type="ECO:0000313" key="6">
    <source>
        <dbReference type="Proteomes" id="UP000194127"/>
    </source>
</evidence>
<dbReference type="Pfam" id="PF00653">
    <property type="entry name" value="BIR"/>
    <property type="match status" value="2"/>
</dbReference>
<feature type="compositionally biased region" description="Basic residues" evidence="4">
    <location>
        <begin position="350"/>
        <end position="359"/>
    </location>
</feature>
<feature type="compositionally biased region" description="Polar residues" evidence="4">
    <location>
        <begin position="287"/>
        <end position="301"/>
    </location>
</feature>
<feature type="region of interest" description="Disordered" evidence="4">
    <location>
        <begin position="799"/>
        <end position="818"/>
    </location>
</feature>
<evidence type="ECO:0000256" key="1">
    <source>
        <dbReference type="ARBA" id="ARBA00022723"/>
    </source>
</evidence>
<evidence type="ECO:0008006" key="7">
    <source>
        <dbReference type="Google" id="ProtNLM"/>
    </source>
</evidence>
<evidence type="ECO:0000256" key="3">
    <source>
        <dbReference type="SAM" id="Coils"/>
    </source>
</evidence>
<feature type="coiled-coil region" evidence="3">
    <location>
        <begin position="849"/>
        <end position="880"/>
    </location>
</feature>
<feature type="compositionally biased region" description="Polar residues" evidence="4">
    <location>
        <begin position="25"/>
        <end position="35"/>
    </location>
</feature>
<keyword evidence="6" id="KW-1185">Reference proteome</keyword>
<dbReference type="RefSeq" id="XP_024340092.1">
    <property type="nucleotide sequence ID" value="XM_024478824.1"/>
</dbReference>
<dbReference type="EMBL" id="KZ110595">
    <property type="protein sequence ID" value="OSX63298.1"/>
    <property type="molecule type" value="Genomic_DNA"/>
</dbReference>
<sequence>MAATTSMQTLQARLDSFKKSKRTKQSLSRSTSANSLKWPHPSSYRATPQTLADAGFYYDPSLEDRDNVICFMCEKELSDWDADDDPFEIHWDKCRSTCPWAAARCGLALDVDERGNFHFTDPTRFPTSKTMEKARLETFTAQQIWPHDSVKGHGASSKKMAKAGFVFTPQFAGDDTATCLYCNLSLSGWDEDDDPQYVLLNHGHEEHVKREKKSGSSCAFFMAPGTRSTKPPPSKAVSKPPTLIESDDELAGPPPQETVPRHTRTKSGASRASSVPAKTPASRRSTRGTSKAPTSRANTGSEVEDTDAGASESDAGKRVSKAKRRAKAQINVIEEEEEAEEVPIVPEKPKRGRPPKAKKAVPPPKESAAEETNMEPVPAPAKNMHTRTRSRTNLESESEPPVPSSSKPTHPRTKSSAKSKTAIAPAEKIDEEAEDAKPAPAPKSSRQKAKPVEEQFEPASEAPPAAKLPAKGSKVSRSKFKRVLESNPEPEPMHEEPPRAASSQHKVIRESSSTRKGKARAASVSSVSDDAGYATAEPPGDVGVTEAMAVDPTSEGTAPPDTPMDDLSEQSSSNKDLVPLPTHGAQAIGSKTNKPSKRIIDANGDVVMANTSARGAKDESTASGRSTPLEAGSVRVTKPNRVSPTANSDASRSSRGSRSKEKMTIVEIPSDGEDTQTGNIPAQTKHRSPVAPTVRDGAERQQPSAPARVSSGSHKAKQKLQVEIVLPLSKTKKAKREIPLPKAEDPTPINQEDMELPSAPDAMAEDQGTIATHLTSPSSPRVSPVISTGAITHIAAVNGREHSPAEESEGTEVLDSPDSFTPLMAMLSMTKLTSLTEEEASMTVEQYIKREIERQYKQLKVDGEQQLAQLREKAAATRKAIEAL</sequence>
<dbReference type="InterPro" id="IPR001370">
    <property type="entry name" value="BIR_rpt"/>
</dbReference>
<dbReference type="Gene3D" id="1.10.1170.10">
    <property type="entry name" value="Inhibitor Of Apoptosis Protein (2mihbC-IAP-1), Chain A"/>
    <property type="match status" value="2"/>
</dbReference>
<dbReference type="SUPFAM" id="SSF57924">
    <property type="entry name" value="Inhibitor of apoptosis (IAP) repeat"/>
    <property type="match status" value="2"/>
</dbReference>
<accession>A0A1X6N3V8</accession>
<feature type="compositionally biased region" description="Low complexity" evidence="4">
    <location>
        <begin position="520"/>
        <end position="532"/>
    </location>
</feature>
<keyword evidence="2" id="KW-0862">Zinc</keyword>
<protein>
    <recommendedName>
        <fullName evidence="7">BIR-domain-containing protein</fullName>
    </recommendedName>
</protein>
<dbReference type="OrthoDB" id="2196114at2759"/>
<dbReference type="SMART" id="SM00238">
    <property type="entry name" value="BIR"/>
    <property type="match status" value="2"/>
</dbReference>
<dbReference type="PANTHER" id="PTHR46771:SF5">
    <property type="entry name" value="DETERIN"/>
    <property type="match status" value="1"/>
</dbReference>
<keyword evidence="1" id="KW-0479">Metal-binding</keyword>
<reference evidence="5 6" key="1">
    <citation type="submission" date="2017-04" db="EMBL/GenBank/DDBJ databases">
        <title>Genome Sequence of the Model Brown-Rot Fungus Postia placenta SB12.</title>
        <authorList>
            <consortium name="DOE Joint Genome Institute"/>
            <person name="Gaskell J."/>
            <person name="Kersten P."/>
            <person name="Larrondo L.F."/>
            <person name="Canessa P."/>
            <person name="Martinez D."/>
            <person name="Hibbett D."/>
            <person name="Schmoll M."/>
            <person name="Kubicek C.P."/>
            <person name="Martinez A.T."/>
            <person name="Yadav J."/>
            <person name="Master E."/>
            <person name="Magnuson J.K."/>
            <person name="James T."/>
            <person name="Yaver D."/>
            <person name="Berka R."/>
            <person name="Labutti K."/>
            <person name="Lipzen A."/>
            <person name="Aerts A."/>
            <person name="Barry K."/>
            <person name="Henrissat B."/>
            <person name="Blanchette R."/>
            <person name="Grigoriev I."/>
            <person name="Cullen D."/>
        </authorList>
    </citation>
    <scope>NUCLEOTIDE SEQUENCE [LARGE SCALE GENOMIC DNA]</scope>
    <source>
        <strain evidence="5 6">MAD-698-R-SB12</strain>
    </source>
</reference>
<dbReference type="AlphaFoldDB" id="A0A1X6N3V8"/>
<evidence type="ECO:0000256" key="2">
    <source>
        <dbReference type="ARBA" id="ARBA00022833"/>
    </source>
</evidence>
<feature type="region of interest" description="Disordered" evidence="4">
    <location>
        <begin position="15"/>
        <end position="41"/>
    </location>
</feature>
<proteinExistence type="predicted"/>
<feature type="compositionally biased region" description="Basic and acidic residues" evidence="4">
    <location>
        <begin position="736"/>
        <end position="745"/>
    </location>
</feature>
<dbReference type="PANTHER" id="PTHR46771">
    <property type="entry name" value="DETERIN"/>
    <property type="match status" value="1"/>
</dbReference>
<keyword evidence="3" id="KW-0175">Coiled coil</keyword>
<dbReference type="CDD" id="cd00022">
    <property type="entry name" value="BIR"/>
    <property type="match status" value="2"/>
</dbReference>
<dbReference type="InterPro" id="IPR051190">
    <property type="entry name" value="Baculoviral_IAP"/>
</dbReference>
<feature type="compositionally biased region" description="Polar residues" evidence="4">
    <location>
        <begin position="640"/>
        <end position="650"/>
    </location>
</feature>
<dbReference type="Proteomes" id="UP000194127">
    <property type="component" value="Unassembled WGS sequence"/>
</dbReference>
<dbReference type="PROSITE" id="PS50143">
    <property type="entry name" value="BIR_REPEAT_2"/>
    <property type="match status" value="2"/>
</dbReference>
<dbReference type="GO" id="GO:0046872">
    <property type="term" value="F:metal ion binding"/>
    <property type="evidence" value="ECO:0007669"/>
    <property type="project" value="UniProtKB-KW"/>
</dbReference>
<gene>
    <name evidence="5" type="ORF">POSPLADRAFT_1045669</name>
</gene>
<evidence type="ECO:0000256" key="4">
    <source>
        <dbReference type="SAM" id="MobiDB-lite"/>
    </source>
</evidence>